<evidence type="ECO:0000313" key="2">
    <source>
        <dbReference type="EMBL" id="KAE9964165.1"/>
    </source>
</evidence>
<evidence type="ECO:0000313" key="3">
    <source>
        <dbReference type="Proteomes" id="UP000447873"/>
    </source>
</evidence>
<protein>
    <submittedName>
        <fullName evidence="2">Uncharacterized protein</fullName>
    </submittedName>
</protein>
<name>A0A8H3YKN7_VENIN</name>
<dbReference type="EMBL" id="WNWS01000726">
    <property type="protein sequence ID" value="KAE9964165.1"/>
    <property type="molecule type" value="Genomic_DNA"/>
</dbReference>
<proteinExistence type="predicted"/>
<comment type="caution">
    <text evidence="2">The sequence shown here is derived from an EMBL/GenBank/DDBJ whole genome shotgun (WGS) entry which is preliminary data.</text>
</comment>
<feature type="compositionally biased region" description="Basic and acidic residues" evidence="1">
    <location>
        <begin position="181"/>
        <end position="190"/>
    </location>
</feature>
<gene>
    <name evidence="2" type="ORF">EG328_010731</name>
</gene>
<organism evidence="2 3">
    <name type="scientific">Venturia inaequalis</name>
    <name type="common">Apple scab fungus</name>
    <dbReference type="NCBI Taxonomy" id="5025"/>
    <lineage>
        <taxon>Eukaryota</taxon>
        <taxon>Fungi</taxon>
        <taxon>Dikarya</taxon>
        <taxon>Ascomycota</taxon>
        <taxon>Pezizomycotina</taxon>
        <taxon>Dothideomycetes</taxon>
        <taxon>Pleosporomycetidae</taxon>
        <taxon>Venturiales</taxon>
        <taxon>Venturiaceae</taxon>
        <taxon>Venturia</taxon>
    </lineage>
</organism>
<dbReference type="AlphaFoldDB" id="A0A8H3YKN7"/>
<accession>A0A8H3YKN7</accession>
<dbReference type="Proteomes" id="UP000447873">
    <property type="component" value="Unassembled WGS sequence"/>
</dbReference>
<sequence length="213" mass="24010">MLILVESRARDDDETDTTGSSPDVDDFLKRLPRLRNHYKTLIEERNPQQWGLKHDSNCYFLTEVVSSIPGSWTQDNGFRLCHNLVAAAADWEKIAPAGMSCPFHFANEELSVHKRDLKVVADLAQVLDQLEQGGIIPNAGKVLPDDYERALDASRSVKEWFPLSMGVTLSNGRAIRCDRQPDMPVRRHDAAPACTHGKNTPPQPEDTEDWFTE</sequence>
<reference evidence="2 3" key="1">
    <citation type="submission" date="2018-12" db="EMBL/GenBank/DDBJ databases">
        <title>Venturia inaequalis Genome Resource.</title>
        <authorList>
            <person name="Lichtner F.J."/>
        </authorList>
    </citation>
    <scope>NUCLEOTIDE SEQUENCE [LARGE SCALE GENOMIC DNA]</scope>
    <source>
        <strain evidence="2 3">120213</strain>
    </source>
</reference>
<feature type="region of interest" description="Disordered" evidence="1">
    <location>
        <begin position="181"/>
        <end position="213"/>
    </location>
</feature>
<evidence type="ECO:0000256" key="1">
    <source>
        <dbReference type="SAM" id="MobiDB-lite"/>
    </source>
</evidence>